<evidence type="ECO:0000259" key="2">
    <source>
        <dbReference type="Pfam" id="PF06911"/>
    </source>
</evidence>
<dbReference type="EMBL" id="AACS02000002">
    <property type="protein sequence ID" value="EAU88380.1"/>
    <property type="molecule type" value="Genomic_DNA"/>
</dbReference>
<dbReference type="eggNOG" id="ENOG502S3WR">
    <property type="taxonomic scope" value="Eukaryota"/>
</dbReference>
<name>A8NG08_COPC7</name>
<organism evidence="3 4">
    <name type="scientific">Coprinopsis cinerea (strain Okayama-7 / 130 / ATCC MYA-4618 / FGSC 9003)</name>
    <name type="common">Inky cap fungus</name>
    <name type="synonym">Hormographiella aspergillata</name>
    <dbReference type="NCBI Taxonomy" id="240176"/>
    <lineage>
        <taxon>Eukaryota</taxon>
        <taxon>Fungi</taxon>
        <taxon>Dikarya</taxon>
        <taxon>Basidiomycota</taxon>
        <taxon>Agaricomycotina</taxon>
        <taxon>Agaricomycetes</taxon>
        <taxon>Agaricomycetidae</taxon>
        <taxon>Agaricales</taxon>
        <taxon>Agaricineae</taxon>
        <taxon>Psathyrellaceae</taxon>
        <taxon>Coprinopsis</taxon>
    </lineage>
</organism>
<feature type="compositionally biased region" description="Pro residues" evidence="1">
    <location>
        <begin position="405"/>
        <end position="424"/>
    </location>
</feature>
<evidence type="ECO:0000256" key="1">
    <source>
        <dbReference type="SAM" id="MobiDB-lite"/>
    </source>
</evidence>
<feature type="compositionally biased region" description="Polar residues" evidence="1">
    <location>
        <begin position="271"/>
        <end position="291"/>
    </location>
</feature>
<dbReference type="RefSeq" id="XP_001833446.1">
    <property type="nucleotide sequence ID" value="XM_001833394.1"/>
</dbReference>
<dbReference type="GO" id="GO:0051301">
    <property type="term" value="P:cell division"/>
    <property type="evidence" value="ECO:0007669"/>
    <property type="project" value="TreeGrafter"/>
</dbReference>
<dbReference type="OrthoDB" id="20821at2759"/>
<dbReference type="PANTHER" id="PTHR21068:SF43">
    <property type="entry name" value="SPARTIN"/>
    <property type="match status" value="1"/>
</dbReference>
<dbReference type="AlphaFoldDB" id="A8NG08"/>
<protein>
    <recommendedName>
        <fullName evidence="2">Senescence domain-containing protein</fullName>
    </recommendedName>
</protein>
<dbReference type="KEGG" id="cci:CC1G_05146"/>
<dbReference type="InterPro" id="IPR009686">
    <property type="entry name" value="Senescence/spartin_C"/>
</dbReference>
<dbReference type="PANTHER" id="PTHR21068">
    <property type="entry name" value="SPARTIN"/>
    <property type="match status" value="1"/>
</dbReference>
<feature type="region of interest" description="Disordered" evidence="1">
    <location>
        <begin position="271"/>
        <end position="309"/>
    </location>
</feature>
<dbReference type="VEuPathDB" id="FungiDB:CC1G_05146"/>
<dbReference type="GeneID" id="6009942"/>
<reference evidence="3 4" key="1">
    <citation type="journal article" date="2010" name="Proc. Natl. Acad. Sci. U.S.A.">
        <title>Insights into evolution of multicellular fungi from the assembled chromosomes of the mushroom Coprinopsis cinerea (Coprinus cinereus).</title>
        <authorList>
            <person name="Stajich J.E."/>
            <person name="Wilke S.K."/>
            <person name="Ahren D."/>
            <person name="Au C.H."/>
            <person name="Birren B.W."/>
            <person name="Borodovsky M."/>
            <person name="Burns C."/>
            <person name="Canback B."/>
            <person name="Casselton L.A."/>
            <person name="Cheng C.K."/>
            <person name="Deng J."/>
            <person name="Dietrich F.S."/>
            <person name="Fargo D.C."/>
            <person name="Farman M.L."/>
            <person name="Gathman A.C."/>
            <person name="Goldberg J."/>
            <person name="Guigo R."/>
            <person name="Hoegger P.J."/>
            <person name="Hooker J.B."/>
            <person name="Huggins A."/>
            <person name="James T.Y."/>
            <person name="Kamada T."/>
            <person name="Kilaru S."/>
            <person name="Kodira C."/>
            <person name="Kues U."/>
            <person name="Kupfer D."/>
            <person name="Kwan H.S."/>
            <person name="Lomsadze A."/>
            <person name="Li W."/>
            <person name="Lilly W.W."/>
            <person name="Ma L.J."/>
            <person name="Mackey A.J."/>
            <person name="Manning G."/>
            <person name="Martin F."/>
            <person name="Muraguchi H."/>
            <person name="Natvig D.O."/>
            <person name="Palmerini H."/>
            <person name="Ramesh M.A."/>
            <person name="Rehmeyer C.J."/>
            <person name="Roe B.A."/>
            <person name="Shenoy N."/>
            <person name="Stanke M."/>
            <person name="Ter-Hovhannisyan V."/>
            <person name="Tunlid A."/>
            <person name="Velagapudi R."/>
            <person name="Vision T.J."/>
            <person name="Zeng Q."/>
            <person name="Zolan M.E."/>
            <person name="Pukkila P.J."/>
        </authorList>
    </citation>
    <scope>NUCLEOTIDE SEQUENCE [LARGE SCALE GENOMIC DNA]</scope>
    <source>
        <strain evidence="4">Okayama-7 / 130 / ATCC MYA-4618 / FGSC 9003</strain>
    </source>
</reference>
<dbReference type="Pfam" id="PF06911">
    <property type="entry name" value="Senescence"/>
    <property type="match status" value="1"/>
</dbReference>
<feature type="compositionally biased region" description="Low complexity" evidence="1">
    <location>
        <begin position="379"/>
        <end position="399"/>
    </location>
</feature>
<sequence length="537" mass="57071">MVVPSEAFALLVLPNVSLTQNRETDTGTLSLECVTVPHPGASSGVERDVYLVLRLNTSETPLDPERIVQRIDGPTVRIYNFYGSATDPTEINLTFHLSHNNPPGYLEDLDTFESILAQYHADLRGSSYNGAAGGSEKGATSGGPLKATTKSLGTVPIGGVTKDKDLRGHLVMVDESTGEVVGQVEDRFRIREDPIMHTRGHENDPVVIEVSEESPADSDANALEAFARVVPPDQQNWITKGATVVSHAISMTTNLMITTITAASNYYINHSTPSPHHSGANTPARTPSKDGSTPAGPGGTPPPLPPRPRALVFLTSERTRKGLGKVHAVSGEAVKVSAKTVGFIDNMIRKAIGANPKRDKTAFLRTGGTGPSADLNQVSPAPSITSSSSSKSAGLAPPAYSQTPNGPPLPPRRSPSPVPPPLPPRLSTKDKVLISADLILSTIDHSTRQLLDTGTAQLGKVMHHKYGEEAAESSTMIANTARNVGLVYVDMRGIGRRALLKRAGKTYVKSKFSSNKGTNVAGQQHYESPIPTPNTLK</sequence>
<proteinExistence type="predicted"/>
<accession>A8NG08</accession>
<feature type="region of interest" description="Disordered" evidence="1">
    <location>
        <begin position="359"/>
        <end position="427"/>
    </location>
</feature>
<evidence type="ECO:0000313" key="4">
    <source>
        <dbReference type="Proteomes" id="UP000001861"/>
    </source>
</evidence>
<feature type="compositionally biased region" description="Pro residues" evidence="1">
    <location>
        <begin position="299"/>
        <end position="308"/>
    </location>
</feature>
<dbReference type="Proteomes" id="UP000001861">
    <property type="component" value="Unassembled WGS sequence"/>
</dbReference>
<comment type="caution">
    <text evidence="3">The sequence shown here is derived from an EMBL/GenBank/DDBJ whole genome shotgun (WGS) entry which is preliminary data.</text>
</comment>
<feature type="domain" description="Senescence" evidence="2">
    <location>
        <begin position="236"/>
        <end position="505"/>
    </location>
</feature>
<evidence type="ECO:0000313" key="3">
    <source>
        <dbReference type="EMBL" id="EAU88380.1"/>
    </source>
</evidence>
<gene>
    <name evidence="3" type="ORF">CC1G_05146</name>
</gene>
<dbReference type="STRING" id="240176.A8NG08"/>
<keyword evidence="4" id="KW-1185">Reference proteome</keyword>
<feature type="region of interest" description="Disordered" evidence="1">
    <location>
        <begin position="512"/>
        <end position="537"/>
    </location>
</feature>
<feature type="compositionally biased region" description="Polar residues" evidence="1">
    <location>
        <begin position="512"/>
        <end position="526"/>
    </location>
</feature>
<dbReference type="GO" id="GO:0005886">
    <property type="term" value="C:plasma membrane"/>
    <property type="evidence" value="ECO:0007669"/>
    <property type="project" value="TreeGrafter"/>
</dbReference>
<dbReference type="OMA" id="WDLGPES"/>
<dbReference type="InParanoid" id="A8NG08"/>
<dbReference type="InterPro" id="IPR045036">
    <property type="entry name" value="Spartin-like"/>
</dbReference>